<dbReference type="PANTHER" id="PTHR30250">
    <property type="entry name" value="PST FAMILY PREDICTED COLANIC ACID TRANSPORTER"/>
    <property type="match status" value="1"/>
</dbReference>
<dbReference type="AlphaFoldDB" id="I3YWZ7"/>
<dbReference type="RefSeq" id="WP_014782768.1">
    <property type="nucleotide sequence ID" value="NC_018013.1"/>
</dbReference>
<dbReference type="KEGG" id="asl:Aeqsu_2050"/>
<feature type="transmembrane region" description="Helical" evidence="6">
    <location>
        <begin position="344"/>
        <end position="364"/>
    </location>
</feature>
<proteinExistence type="predicted"/>
<evidence type="ECO:0000256" key="4">
    <source>
        <dbReference type="ARBA" id="ARBA00022989"/>
    </source>
</evidence>
<sequence>MKIPQFIRGNLLLKMTSLNAVVIGVRLLISAVVQRLLTEYVGPVGQYKIGQLRSLSLLLMSVTSLGTFNGVVKYIAEYKKDQIKLQGLFSSVFLFLIIGTSITATTLLTFSSEISSYLFSTEEYSYLIKLTAVIVPFIAVQRVFNGVINGLSEYKKFAKIDLISYLFSAFLTVVFLFQYNLDGVLVAIAITPILQVSVMLFVFYKVLREYIQFKSLTLKAPMAKALLAFTVMSFVSSILLPIVEIDIRSMLDEKLSGRDAGIWTNMTFISQNYMVFSSSIFTLYVIPKFAGIYDFKLFKKEVISIYKTLLPLFAAGMILVFLFRNVIIDLIYPGQVEMAPLFKWQLMGDFVRLASLVLAHQFLAKKLVLNYIFTEILSLSIFYGLAYFLVGKFDVEGVVIAHFIRCLITFSVILYLVIRYFKKRENNLETN</sequence>
<evidence type="ECO:0000313" key="8">
    <source>
        <dbReference type="Proteomes" id="UP000006049"/>
    </source>
</evidence>
<dbReference type="Proteomes" id="UP000006049">
    <property type="component" value="Chromosome"/>
</dbReference>
<gene>
    <name evidence="7" type="ordered locus">Aeqsu_2050</name>
</gene>
<dbReference type="STRING" id="746697.Aeqsu_2050"/>
<dbReference type="Pfam" id="PF01943">
    <property type="entry name" value="Polysacc_synt"/>
    <property type="match status" value="1"/>
</dbReference>
<dbReference type="HOGENOM" id="CLU_042154_0_0_10"/>
<comment type="subcellular location">
    <subcellularLocation>
        <location evidence="1">Cell membrane</location>
        <topology evidence="1">Multi-pass membrane protein</topology>
    </subcellularLocation>
</comment>
<dbReference type="CDD" id="cd13125">
    <property type="entry name" value="MATE_like_10"/>
    <property type="match status" value="1"/>
</dbReference>
<evidence type="ECO:0000313" key="7">
    <source>
        <dbReference type="EMBL" id="AFL81515.1"/>
    </source>
</evidence>
<feature type="transmembrane region" description="Helical" evidence="6">
    <location>
        <begin position="88"/>
        <end position="110"/>
    </location>
</feature>
<evidence type="ECO:0000256" key="1">
    <source>
        <dbReference type="ARBA" id="ARBA00004651"/>
    </source>
</evidence>
<keyword evidence="4 6" id="KW-1133">Transmembrane helix</keyword>
<keyword evidence="8" id="KW-1185">Reference proteome</keyword>
<protein>
    <submittedName>
        <fullName evidence="7">Membrane protein involved in the export of O-antigen and teichoic acid</fullName>
    </submittedName>
</protein>
<evidence type="ECO:0000256" key="6">
    <source>
        <dbReference type="SAM" id="Phobius"/>
    </source>
</evidence>
<evidence type="ECO:0000256" key="5">
    <source>
        <dbReference type="ARBA" id="ARBA00023136"/>
    </source>
</evidence>
<feature type="transmembrane region" description="Helical" evidence="6">
    <location>
        <begin position="397"/>
        <end position="418"/>
    </location>
</feature>
<accession>I3YWZ7</accession>
<name>I3YWZ7_AEQSU</name>
<dbReference type="EMBL" id="CP003280">
    <property type="protein sequence ID" value="AFL81515.1"/>
    <property type="molecule type" value="Genomic_DNA"/>
</dbReference>
<reference evidence="7 8" key="1">
    <citation type="submission" date="2012-06" db="EMBL/GenBank/DDBJ databases">
        <title>The complete genome of Aequorivita sublithincola DSM 14238.</title>
        <authorList>
            <consortium name="US DOE Joint Genome Institute (JGI-PGF)"/>
            <person name="Lucas S."/>
            <person name="Copeland A."/>
            <person name="Lapidus A."/>
            <person name="Goodwin L."/>
            <person name="Pitluck S."/>
            <person name="Peters L."/>
            <person name="Munk A.C.C."/>
            <person name="Kyrpides N."/>
            <person name="Mavromatis K."/>
            <person name="Pagani I."/>
            <person name="Ivanova N."/>
            <person name="Ovchinnikova G."/>
            <person name="Zeytun A."/>
            <person name="Detter J.C."/>
            <person name="Han C."/>
            <person name="Land M."/>
            <person name="Hauser L."/>
            <person name="Markowitz V."/>
            <person name="Cheng J.-F."/>
            <person name="Hugenholtz P."/>
            <person name="Woyke T."/>
            <person name="Wu D."/>
            <person name="Tindall B."/>
            <person name="Faehnrich R."/>
            <person name="Brambilla E."/>
            <person name="Klenk H.-P."/>
            <person name="Eisen J.A."/>
        </authorList>
    </citation>
    <scope>NUCLEOTIDE SEQUENCE [LARGE SCALE GENOMIC DNA]</scope>
    <source>
        <strain evidence="8">DSM 14238 / LMG 21431 / ACAM 643 / 9-3</strain>
    </source>
</reference>
<dbReference type="GO" id="GO:0005886">
    <property type="term" value="C:plasma membrane"/>
    <property type="evidence" value="ECO:0007669"/>
    <property type="project" value="UniProtKB-SubCell"/>
</dbReference>
<evidence type="ECO:0000256" key="3">
    <source>
        <dbReference type="ARBA" id="ARBA00022692"/>
    </source>
</evidence>
<keyword evidence="2" id="KW-1003">Cell membrane</keyword>
<feature type="transmembrane region" description="Helical" evidence="6">
    <location>
        <begin position="57"/>
        <end position="76"/>
    </location>
</feature>
<feature type="transmembrane region" description="Helical" evidence="6">
    <location>
        <begin position="263"/>
        <end position="287"/>
    </location>
</feature>
<feature type="transmembrane region" description="Helical" evidence="6">
    <location>
        <begin position="130"/>
        <end position="148"/>
    </location>
</feature>
<dbReference type="GO" id="GO:0009246">
    <property type="term" value="P:enterobacterial common antigen biosynthetic process"/>
    <property type="evidence" value="ECO:0007669"/>
    <property type="project" value="InterPro"/>
</dbReference>
<organism evidence="7 8">
    <name type="scientific">Aequorivita sublithincola (strain DSM 14238 / LMG 21431 / ACAM 643 / 9-3)</name>
    <dbReference type="NCBI Taxonomy" id="746697"/>
    <lineage>
        <taxon>Bacteria</taxon>
        <taxon>Pseudomonadati</taxon>
        <taxon>Bacteroidota</taxon>
        <taxon>Flavobacteriia</taxon>
        <taxon>Flavobacteriales</taxon>
        <taxon>Flavobacteriaceae</taxon>
        <taxon>Aequorivita</taxon>
    </lineage>
</organism>
<keyword evidence="3 6" id="KW-0812">Transmembrane</keyword>
<feature type="transmembrane region" description="Helical" evidence="6">
    <location>
        <begin position="12"/>
        <end position="37"/>
    </location>
</feature>
<feature type="transmembrane region" description="Helical" evidence="6">
    <location>
        <begin position="225"/>
        <end position="243"/>
    </location>
</feature>
<keyword evidence="5 6" id="KW-0472">Membrane</keyword>
<dbReference type="InterPro" id="IPR044550">
    <property type="entry name" value="WzxE"/>
</dbReference>
<feature type="transmembrane region" description="Helical" evidence="6">
    <location>
        <begin position="185"/>
        <end position="204"/>
    </location>
</feature>
<dbReference type="eggNOG" id="COG2244">
    <property type="taxonomic scope" value="Bacteria"/>
</dbReference>
<dbReference type="InterPro" id="IPR050833">
    <property type="entry name" value="Poly_Biosynth_Transport"/>
</dbReference>
<dbReference type="OrthoDB" id="9769862at2"/>
<evidence type="ECO:0000256" key="2">
    <source>
        <dbReference type="ARBA" id="ARBA00022475"/>
    </source>
</evidence>
<feature type="transmembrane region" description="Helical" evidence="6">
    <location>
        <begin position="160"/>
        <end position="179"/>
    </location>
</feature>
<dbReference type="PANTHER" id="PTHR30250:SF30">
    <property type="entry name" value="LIPID III FLIPPASE"/>
    <property type="match status" value="1"/>
</dbReference>
<dbReference type="InterPro" id="IPR002797">
    <property type="entry name" value="Polysacc_synth"/>
</dbReference>
<feature type="transmembrane region" description="Helical" evidence="6">
    <location>
        <begin position="371"/>
        <end position="391"/>
    </location>
</feature>
<feature type="transmembrane region" description="Helical" evidence="6">
    <location>
        <begin position="308"/>
        <end position="332"/>
    </location>
</feature>